<evidence type="ECO:0000313" key="2">
    <source>
        <dbReference type="Proteomes" id="UP000789706"/>
    </source>
</evidence>
<name>A0A9N9C5L0_9GLOM</name>
<gene>
    <name evidence="1" type="ORF">DEBURN_LOCUS8900</name>
</gene>
<protein>
    <submittedName>
        <fullName evidence="1">6919_t:CDS:1</fullName>
    </submittedName>
</protein>
<evidence type="ECO:0000313" key="1">
    <source>
        <dbReference type="EMBL" id="CAG8587923.1"/>
    </source>
</evidence>
<dbReference type="SUPFAM" id="SSF109797">
    <property type="entry name" value="Bacteriocin immunity protein-like"/>
    <property type="match status" value="1"/>
</dbReference>
<dbReference type="EMBL" id="CAJVPK010001469">
    <property type="protein sequence ID" value="CAG8587923.1"/>
    <property type="molecule type" value="Genomic_DNA"/>
</dbReference>
<reference evidence="1" key="1">
    <citation type="submission" date="2021-06" db="EMBL/GenBank/DDBJ databases">
        <authorList>
            <person name="Kallberg Y."/>
            <person name="Tangrot J."/>
            <person name="Rosling A."/>
        </authorList>
    </citation>
    <scope>NUCLEOTIDE SEQUENCE</scope>
    <source>
        <strain evidence="1">AZ414A</strain>
    </source>
</reference>
<proteinExistence type="predicted"/>
<dbReference type="AlphaFoldDB" id="A0A9N9C5L0"/>
<dbReference type="Proteomes" id="UP000789706">
    <property type="component" value="Unassembled WGS sequence"/>
</dbReference>
<organism evidence="1 2">
    <name type="scientific">Diversispora eburnea</name>
    <dbReference type="NCBI Taxonomy" id="1213867"/>
    <lineage>
        <taxon>Eukaryota</taxon>
        <taxon>Fungi</taxon>
        <taxon>Fungi incertae sedis</taxon>
        <taxon>Mucoromycota</taxon>
        <taxon>Glomeromycotina</taxon>
        <taxon>Glomeromycetes</taxon>
        <taxon>Diversisporales</taxon>
        <taxon>Diversisporaceae</taxon>
        <taxon>Diversispora</taxon>
    </lineage>
</organism>
<accession>A0A9N9C5L0</accession>
<keyword evidence="2" id="KW-1185">Reference proteome</keyword>
<comment type="caution">
    <text evidence="1">The sequence shown here is derived from an EMBL/GenBank/DDBJ whole genome shotgun (WGS) entry which is preliminary data.</text>
</comment>
<sequence length="134" mass="15857">MKAYEVKVVCYFKCIIDSIDSISDNIVDYNNIDELEDPDINNTFDNCYNKLTENNDAVNIATRLQEVAKKYYEKHDFHKMNEIILPGFEFVPSPTIYINTTRNYLKELGYKYKKVKKGTYMDKHEKENVVAYQK</sequence>
<dbReference type="OrthoDB" id="10044727at2759"/>